<protein>
    <submittedName>
        <fullName evidence="3">Uncharacterized protein</fullName>
    </submittedName>
</protein>
<feature type="signal peptide" evidence="2">
    <location>
        <begin position="1"/>
        <end position="28"/>
    </location>
</feature>
<sequence length="140" mass="15575">MARKLSQAIYTLTLVVLLLVNFLGTSQSLPTDETYTLPPPSSPPISQICVQQPDSCTMNYSGPAQVYSPPESDWPIPPPASGDYNPLSPDPMIPYSTWMYRPQHPTVYSSASSIKQSWSRVMIPCVALLVSLYLSINYYR</sequence>
<reference evidence="3 4" key="1">
    <citation type="journal article" date="2019" name="G3 (Bethesda)">
        <title>Sequencing of a Wild Apple (Malus baccata) Genome Unravels the Differences Between Cultivated and Wild Apple Species Regarding Disease Resistance and Cold Tolerance.</title>
        <authorList>
            <person name="Chen X."/>
        </authorList>
    </citation>
    <scope>NUCLEOTIDE SEQUENCE [LARGE SCALE GENOMIC DNA]</scope>
    <source>
        <strain evidence="4">cv. Shandingzi</strain>
        <tissue evidence="3">Leaves</tissue>
    </source>
</reference>
<feature type="chain" id="PRO_5022026274" evidence="2">
    <location>
        <begin position="29"/>
        <end position="140"/>
    </location>
</feature>
<keyword evidence="1" id="KW-0812">Transmembrane</keyword>
<dbReference type="AlphaFoldDB" id="A0A540KFM7"/>
<keyword evidence="4" id="KW-1185">Reference proteome</keyword>
<evidence type="ECO:0000313" key="4">
    <source>
        <dbReference type="Proteomes" id="UP000315295"/>
    </source>
</evidence>
<evidence type="ECO:0000313" key="3">
    <source>
        <dbReference type="EMBL" id="TQD73033.1"/>
    </source>
</evidence>
<comment type="caution">
    <text evidence="3">The sequence shown here is derived from an EMBL/GenBank/DDBJ whole genome shotgun (WGS) entry which is preliminary data.</text>
</comment>
<keyword evidence="2" id="KW-0732">Signal</keyword>
<dbReference type="Proteomes" id="UP000315295">
    <property type="component" value="Unassembled WGS sequence"/>
</dbReference>
<proteinExistence type="predicted"/>
<keyword evidence="1" id="KW-1133">Transmembrane helix</keyword>
<accession>A0A540KFM7</accession>
<evidence type="ECO:0000256" key="2">
    <source>
        <dbReference type="SAM" id="SignalP"/>
    </source>
</evidence>
<gene>
    <name evidence="3" type="ORF">C1H46_041431</name>
</gene>
<organism evidence="3 4">
    <name type="scientific">Malus baccata</name>
    <name type="common">Siberian crab apple</name>
    <name type="synonym">Pyrus baccata</name>
    <dbReference type="NCBI Taxonomy" id="106549"/>
    <lineage>
        <taxon>Eukaryota</taxon>
        <taxon>Viridiplantae</taxon>
        <taxon>Streptophyta</taxon>
        <taxon>Embryophyta</taxon>
        <taxon>Tracheophyta</taxon>
        <taxon>Spermatophyta</taxon>
        <taxon>Magnoliopsida</taxon>
        <taxon>eudicotyledons</taxon>
        <taxon>Gunneridae</taxon>
        <taxon>Pentapetalae</taxon>
        <taxon>rosids</taxon>
        <taxon>fabids</taxon>
        <taxon>Rosales</taxon>
        <taxon>Rosaceae</taxon>
        <taxon>Amygdaloideae</taxon>
        <taxon>Maleae</taxon>
        <taxon>Malus</taxon>
    </lineage>
</organism>
<feature type="transmembrane region" description="Helical" evidence="1">
    <location>
        <begin position="121"/>
        <end position="139"/>
    </location>
</feature>
<evidence type="ECO:0000256" key="1">
    <source>
        <dbReference type="SAM" id="Phobius"/>
    </source>
</evidence>
<name>A0A540KFM7_MALBA</name>
<keyword evidence="1" id="KW-0472">Membrane</keyword>
<dbReference type="EMBL" id="VIEB01001339">
    <property type="protein sequence ID" value="TQD73033.1"/>
    <property type="molecule type" value="Genomic_DNA"/>
</dbReference>